<comment type="caution">
    <text evidence="6">The sequence shown here is derived from an EMBL/GenBank/DDBJ whole genome shotgun (WGS) entry which is preliminary data.</text>
</comment>
<dbReference type="InterPro" id="IPR050482">
    <property type="entry name" value="Sensor_HK_TwoCompSys"/>
</dbReference>
<evidence type="ECO:0000256" key="4">
    <source>
        <dbReference type="ARBA" id="ARBA00022777"/>
    </source>
</evidence>
<sequence length="69" mass="7382">MRVYVEADKARLRLTVRDNGVGGAYREGGSGLLGLQDRVEALDGTFKVLSPPGRGTLHAEIPYDTDPPG</sequence>
<evidence type="ECO:0000313" key="7">
    <source>
        <dbReference type="Proteomes" id="UP001595912"/>
    </source>
</evidence>
<reference evidence="7" key="1">
    <citation type="journal article" date="2019" name="Int. J. Syst. Evol. Microbiol.">
        <title>The Global Catalogue of Microorganisms (GCM) 10K type strain sequencing project: providing services to taxonomists for standard genome sequencing and annotation.</title>
        <authorList>
            <consortium name="The Broad Institute Genomics Platform"/>
            <consortium name="The Broad Institute Genome Sequencing Center for Infectious Disease"/>
            <person name="Wu L."/>
            <person name="Ma J."/>
        </authorList>
    </citation>
    <scope>NUCLEOTIDE SEQUENCE [LARGE SCALE GENOMIC DNA]</scope>
    <source>
        <strain evidence="7">CGMCC 4.7152</strain>
    </source>
</reference>
<name>A0ABV9WE80_9ACTN</name>
<dbReference type="EMBL" id="JBHSIU010000096">
    <property type="protein sequence ID" value="MFC5006260.1"/>
    <property type="molecule type" value="Genomic_DNA"/>
</dbReference>
<evidence type="ECO:0000256" key="5">
    <source>
        <dbReference type="ARBA" id="ARBA00023012"/>
    </source>
</evidence>
<evidence type="ECO:0000256" key="3">
    <source>
        <dbReference type="ARBA" id="ARBA00022679"/>
    </source>
</evidence>
<proteinExistence type="predicted"/>
<dbReference type="RefSeq" id="WP_380126877.1">
    <property type="nucleotide sequence ID" value="NZ_JBHSIU010000096.1"/>
</dbReference>
<comment type="catalytic activity">
    <reaction evidence="1">
        <text>ATP + protein L-histidine = ADP + protein N-phospho-L-histidine.</text>
        <dbReference type="EC" id="2.7.13.3"/>
    </reaction>
</comment>
<keyword evidence="5" id="KW-0902">Two-component regulatory system</keyword>
<dbReference type="Gene3D" id="3.30.565.10">
    <property type="entry name" value="Histidine kinase-like ATPase, C-terminal domain"/>
    <property type="match status" value="1"/>
</dbReference>
<evidence type="ECO:0000313" key="6">
    <source>
        <dbReference type="EMBL" id="MFC5006260.1"/>
    </source>
</evidence>
<keyword evidence="4" id="KW-0418">Kinase</keyword>
<dbReference type="InterPro" id="IPR036890">
    <property type="entry name" value="HATPase_C_sf"/>
</dbReference>
<dbReference type="PANTHER" id="PTHR24421:SF10">
    <property type="entry name" value="NITRATE_NITRITE SENSOR PROTEIN NARQ"/>
    <property type="match status" value="1"/>
</dbReference>
<evidence type="ECO:0000256" key="2">
    <source>
        <dbReference type="ARBA" id="ARBA00012438"/>
    </source>
</evidence>
<dbReference type="EC" id="2.7.13.3" evidence="2"/>
<evidence type="ECO:0000256" key="1">
    <source>
        <dbReference type="ARBA" id="ARBA00000085"/>
    </source>
</evidence>
<dbReference type="SUPFAM" id="SSF55874">
    <property type="entry name" value="ATPase domain of HSP90 chaperone/DNA topoisomerase II/histidine kinase"/>
    <property type="match status" value="1"/>
</dbReference>
<keyword evidence="7" id="KW-1185">Reference proteome</keyword>
<dbReference type="Proteomes" id="UP001595912">
    <property type="component" value="Unassembled WGS sequence"/>
</dbReference>
<gene>
    <name evidence="6" type="ORF">ACFPIJ_51630</name>
</gene>
<accession>A0ABV9WE80</accession>
<protein>
    <recommendedName>
        <fullName evidence="2">histidine kinase</fullName>
        <ecNumber evidence="2">2.7.13.3</ecNumber>
    </recommendedName>
</protein>
<keyword evidence="3" id="KW-0808">Transferase</keyword>
<dbReference type="PANTHER" id="PTHR24421">
    <property type="entry name" value="NITRATE/NITRITE SENSOR PROTEIN NARX-RELATED"/>
    <property type="match status" value="1"/>
</dbReference>
<organism evidence="6 7">
    <name type="scientific">Dactylosporangium cerinum</name>
    <dbReference type="NCBI Taxonomy" id="1434730"/>
    <lineage>
        <taxon>Bacteria</taxon>
        <taxon>Bacillati</taxon>
        <taxon>Actinomycetota</taxon>
        <taxon>Actinomycetes</taxon>
        <taxon>Micromonosporales</taxon>
        <taxon>Micromonosporaceae</taxon>
        <taxon>Dactylosporangium</taxon>
    </lineage>
</organism>